<dbReference type="SMART" id="SM00345">
    <property type="entry name" value="HTH_GNTR"/>
    <property type="match status" value="1"/>
</dbReference>
<dbReference type="InterPro" id="IPR036388">
    <property type="entry name" value="WH-like_DNA-bd_sf"/>
</dbReference>
<dbReference type="PANTHER" id="PTHR38445:SF12">
    <property type="entry name" value="GNTR-FAMILY TRANSCRIPTIONAL REGULATOR"/>
    <property type="match status" value="1"/>
</dbReference>
<dbReference type="PROSITE" id="PS50949">
    <property type="entry name" value="HTH_GNTR"/>
    <property type="match status" value="1"/>
</dbReference>
<dbReference type="InterPro" id="IPR036390">
    <property type="entry name" value="WH_DNA-bd_sf"/>
</dbReference>
<evidence type="ECO:0000256" key="3">
    <source>
        <dbReference type="ARBA" id="ARBA00023163"/>
    </source>
</evidence>
<keyword evidence="2" id="KW-0238">DNA-binding</keyword>
<gene>
    <name evidence="5" type="ORF">IEO70_06675</name>
</gene>
<dbReference type="Pfam" id="PF00392">
    <property type="entry name" value="GntR"/>
    <property type="match status" value="1"/>
</dbReference>
<organism evidence="5 6">
    <name type="scientific">Peribacillus faecalis</name>
    <dbReference type="NCBI Taxonomy" id="2772559"/>
    <lineage>
        <taxon>Bacteria</taxon>
        <taxon>Bacillati</taxon>
        <taxon>Bacillota</taxon>
        <taxon>Bacilli</taxon>
        <taxon>Bacillales</taxon>
        <taxon>Bacillaceae</taxon>
        <taxon>Peribacillus</taxon>
    </lineage>
</organism>
<protein>
    <submittedName>
        <fullName evidence="5">GntR family transcriptional regulator</fullName>
    </submittedName>
</protein>
<dbReference type="AlphaFoldDB" id="A0A927CUH6"/>
<reference evidence="5" key="1">
    <citation type="submission" date="2020-09" db="EMBL/GenBank/DDBJ databases">
        <title>Bacillus faecalis sp. nov., a moderately halophilic bacterium isolated from cow faeces.</title>
        <authorList>
            <person name="Jiang L."/>
            <person name="Lee J."/>
        </authorList>
    </citation>
    <scope>NUCLEOTIDE SEQUENCE</scope>
    <source>
        <strain evidence="5">AGMB 02131</strain>
    </source>
</reference>
<evidence type="ECO:0000256" key="1">
    <source>
        <dbReference type="ARBA" id="ARBA00023015"/>
    </source>
</evidence>
<dbReference type="SUPFAM" id="SSF46785">
    <property type="entry name" value="Winged helix' DNA-binding domain"/>
    <property type="match status" value="1"/>
</dbReference>
<evidence type="ECO:0000313" key="6">
    <source>
        <dbReference type="Proteomes" id="UP000602076"/>
    </source>
</evidence>
<dbReference type="InterPro" id="IPR000524">
    <property type="entry name" value="Tscrpt_reg_HTH_GntR"/>
</dbReference>
<name>A0A927CUH6_9BACI</name>
<dbReference type="PANTHER" id="PTHR38445">
    <property type="entry name" value="HTH-TYPE TRANSCRIPTIONAL REPRESSOR YTRA"/>
    <property type="match status" value="1"/>
</dbReference>
<evidence type="ECO:0000259" key="4">
    <source>
        <dbReference type="PROSITE" id="PS50949"/>
    </source>
</evidence>
<dbReference type="Proteomes" id="UP000602076">
    <property type="component" value="Unassembled WGS sequence"/>
</dbReference>
<dbReference type="GO" id="GO:0003700">
    <property type="term" value="F:DNA-binding transcription factor activity"/>
    <property type="evidence" value="ECO:0007669"/>
    <property type="project" value="InterPro"/>
</dbReference>
<proteinExistence type="predicted"/>
<keyword evidence="3" id="KW-0804">Transcription</keyword>
<accession>A0A927CUH6</accession>
<sequence>MLIHIDSQSEVPIYMQLTNQIIKGIAKGELKHGDSLPSVRAFAADLGVNMHTVHKSYQALEKKGIISLVPKSGAVICKATMFDEVVHYERLRQMMEPVVAEAVVLGMKHEEVEEMLQMLLRQLHKD</sequence>
<dbReference type="Gene3D" id="1.10.10.10">
    <property type="entry name" value="Winged helix-like DNA-binding domain superfamily/Winged helix DNA-binding domain"/>
    <property type="match status" value="1"/>
</dbReference>
<evidence type="ECO:0000313" key="5">
    <source>
        <dbReference type="EMBL" id="MBD3108047.1"/>
    </source>
</evidence>
<keyword evidence="6" id="KW-1185">Reference proteome</keyword>
<keyword evidence="1" id="KW-0805">Transcription regulation</keyword>
<dbReference type="CDD" id="cd07377">
    <property type="entry name" value="WHTH_GntR"/>
    <property type="match status" value="1"/>
</dbReference>
<evidence type="ECO:0000256" key="2">
    <source>
        <dbReference type="ARBA" id="ARBA00023125"/>
    </source>
</evidence>
<comment type="caution">
    <text evidence="5">The sequence shown here is derived from an EMBL/GenBank/DDBJ whole genome shotgun (WGS) entry which is preliminary data.</text>
</comment>
<dbReference type="EMBL" id="JACXSI010000012">
    <property type="protein sequence ID" value="MBD3108047.1"/>
    <property type="molecule type" value="Genomic_DNA"/>
</dbReference>
<dbReference type="GO" id="GO:0003677">
    <property type="term" value="F:DNA binding"/>
    <property type="evidence" value="ECO:0007669"/>
    <property type="project" value="UniProtKB-KW"/>
</dbReference>
<feature type="domain" description="HTH gntR-type" evidence="4">
    <location>
        <begin position="11"/>
        <end position="79"/>
    </location>
</feature>